<comment type="caution">
    <text evidence="1">The sequence shown here is derived from an EMBL/GenBank/DDBJ whole genome shotgun (WGS) entry which is preliminary data.</text>
</comment>
<protein>
    <submittedName>
        <fullName evidence="1">Uncharacterized protein</fullName>
    </submittedName>
</protein>
<accession>A0A3D8IMU9</accession>
<sequence length="197" mass="22470">MKSFGIFVLLAFSIPCVLMAYKDFGIVGKTYPIKEEDALEAIQGEYKKINKKKLVLDILKSVENTLHADLNIPFCSENKTKTYDLVKPLENDLIIPEGDIFIPKGTIDESLKYQTASYVVVNMLDSIDFDFYNSNKHSLLIANGDIRDKRITSVVEKYILSEDIAKIFHITCTPSILKFENGILTIQEFYISREVKE</sequence>
<dbReference type="AlphaFoldDB" id="A0A3D8IMU9"/>
<evidence type="ECO:0000313" key="1">
    <source>
        <dbReference type="EMBL" id="RDU66423.1"/>
    </source>
</evidence>
<evidence type="ECO:0000313" key="2">
    <source>
        <dbReference type="Proteomes" id="UP000256514"/>
    </source>
</evidence>
<organism evidence="1 2">
    <name type="scientific">Helicobacter equorum</name>
    <dbReference type="NCBI Taxonomy" id="361872"/>
    <lineage>
        <taxon>Bacteria</taxon>
        <taxon>Pseudomonadati</taxon>
        <taxon>Campylobacterota</taxon>
        <taxon>Epsilonproteobacteria</taxon>
        <taxon>Campylobacterales</taxon>
        <taxon>Helicobacteraceae</taxon>
        <taxon>Helicobacter</taxon>
    </lineage>
</organism>
<proteinExistence type="predicted"/>
<dbReference type="RefSeq" id="WP_115571377.1">
    <property type="nucleotide sequence ID" value="NZ_NXLT01000006.1"/>
</dbReference>
<keyword evidence="2" id="KW-1185">Reference proteome</keyword>
<name>A0A3D8IMU9_9HELI</name>
<gene>
    <name evidence="1" type="ORF">CQA54_06915</name>
</gene>
<dbReference type="EMBL" id="NXLT01000006">
    <property type="protein sequence ID" value="RDU66423.1"/>
    <property type="molecule type" value="Genomic_DNA"/>
</dbReference>
<dbReference type="OrthoDB" id="5324781at2"/>
<reference evidence="1 2" key="1">
    <citation type="submission" date="2018-04" db="EMBL/GenBank/DDBJ databases">
        <title>Novel Campyloabacter and Helicobacter Species and Strains.</title>
        <authorList>
            <person name="Mannion A.J."/>
            <person name="Shen Z."/>
            <person name="Fox J.G."/>
        </authorList>
    </citation>
    <scope>NUCLEOTIDE SEQUENCE [LARGE SCALE GENOMIC DNA]</scope>
    <source>
        <strain evidence="1 2">MIT 12-6600</strain>
    </source>
</reference>
<dbReference type="Proteomes" id="UP000256514">
    <property type="component" value="Unassembled WGS sequence"/>
</dbReference>